<dbReference type="InterPro" id="IPR058192">
    <property type="entry name" value="WHD_ROQ1-like"/>
</dbReference>
<name>G7KJ56_MEDTR</name>
<dbReference type="GO" id="GO:0043531">
    <property type="term" value="F:ADP binding"/>
    <property type="evidence" value="ECO:0007669"/>
    <property type="project" value="InterPro"/>
</dbReference>
<dbReference type="EnsemblPlants" id="AES76262">
    <property type="protein sequence ID" value="AES76262"/>
    <property type="gene ID" value="MTR_6g074650"/>
</dbReference>
<reference evidence="5" key="3">
    <citation type="submission" date="2015-04" db="UniProtKB">
        <authorList>
            <consortium name="EnsemblPlants"/>
        </authorList>
    </citation>
    <scope>IDENTIFICATION</scope>
    <source>
        <strain evidence="5">cv. Jemalong A17</strain>
    </source>
</reference>
<accession>A0A0C3VY14</accession>
<dbReference type="GO" id="GO:0006952">
    <property type="term" value="P:defense response"/>
    <property type="evidence" value="ECO:0007669"/>
    <property type="project" value="InterPro"/>
</dbReference>
<dbReference type="InterPro" id="IPR003593">
    <property type="entry name" value="AAA+_ATPase"/>
</dbReference>
<dbReference type="SUPFAM" id="SSF46785">
    <property type="entry name" value="Winged helix' DNA-binding domain"/>
    <property type="match status" value="1"/>
</dbReference>
<dbReference type="PaxDb" id="3880-AES76262"/>
<dbReference type="InterPro" id="IPR042197">
    <property type="entry name" value="Apaf_helical"/>
</dbReference>
<dbReference type="KEGG" id="mtr:11413134"/>
<proteinExistence type="predicted"/>
<dbReference type="PANTHER" id="PTHR11017">
    <property type="entry name" value="LEUCINE-RICH REPEAT-CONTAINING PROTEIN"/>
    <property type="match status" value="1"/>
</dbReference>
<keyword evidence="6" id="KW-1185">Reference proteome</keyword>
<dbReference type="eggNOG" id="ENOG502SD6T">
    <property type="taxonomic scope" value="Eukaryota"/>
</dbReference>
<keyword evidence="1" id="KW-0433">Leucine-rich repeat</keyword>
<evidence type="ECO:0000313" key="4">
    <source>
        <dbReference type="EMBL" id="AES76262.2"/>
    </source>
</evidence>
<dbReference type="SMART" id="SM00382">
    <property type="entry name" value="AAA"/>
    <property type="match status" value="1"/>
</dbReference>
<protein>
    <submittedName>
        <fullName evidence="4">Disease resistance protein (TIR-NBS-LRR class)</fullName>
    </submittedName>
</protein>
<dbReference type="Gene3D" id="3.80.10.10">
    <property type="entry name" value="Ribonuclease Inhibitor"/>
    <property type="match status" value="1"/>
</dbReference>
<evidence type="ECO:0000259" key="3">
    <source>
        <dbReference type="SMART" id="SM00382"/>
    </source>
</evidence>
<evidence type="ECO:0000256" key="2">
    <source>
        <dbReference type="ARBA" id="ARBA00022737"/>
    </source>
</evidence>
<dbReference type="HOGENOM" id="CLU_001561_5_1_1"/>
<dbReference type="Proteomes" id="UP000002051">
    <property type="component" value="Chromosome 6"/>
</dbReference>
<dbReference type="AlphaFoldDB" id="G7KJ56"/>
<dbReference type="InterPro" id="IPR036390">
    <property type="entry name" value="WH_DNA-bd_sf"/>
</dbReference>
<dbReference type="InterPro" id="IPR044974">
    <property type="entry name" value="Disease_R_plants"/>
</dbReference>
<dbReference type="InterPro" id="IPR032675">
    <property type="entry name" value="LRR_dom_sf"/>
</dbReference>
<evidence type="ECO:0000313" key="5">
    <source>
        <dbReference type="EnsemblPlants" id="AES76262"/>
    </source>
</evidence>
<dbReference type="InterPro" id="IPR002182">
    <property type="entry name" value="NB-ARC"/>
</dbReference>
<reference evidence="4 6" key="2">
    <citation type="journal article" date="2014" name="BMC Genomics">
        <title>An improved genome release (version Mt4.0) for the model legume Medicago truncatula.</title>
        <authorList>
            <person name="Tang H."/>
            <person name="Krishnakumar V."/>
            <person name="Bidwell S."/>
            <person name="Rosen B."/>
            <person name="Chan A."/>
            <person name="Zhou S."/>
            <person name="Gentzbittel L."/>
            <person name="Childs K.L."/>
            <person name="Yandell M."/>
            <person name="Gundlach H."/>
            <person name="Mayer K.F."/>
            <person name="Schwartz D.C."/>
            <person name="Town C.D."/>
        </authorList>
    </citation>
    <scope>GENOME REANNOTATION</scope>
    <source>
        <strain evidence="5 6">cv. Jemalong A17</strain>
    </source>
</reference>
<dbReference type="SUPFAM" id="SSF52540">
    <property type="entry name" value="P-loop containing nucleoside triphosphate hydrolases"/>
    <property type="match status" value="1"/>
</dbReference>
<reference evidence="4 6" key="1">
    <citation type="journal article" date="2011" name="Nature">
        <title>The Medicago genome provides insight into the evolution of rhizobial symbioses.</title>
        <authorList>
            <person name="Young N.D."/>
            <person name="Debelle F."/>
            <person name="Oldroyd G.E."/>
            <person name="Geurts R."/>
            <person name="Cannon S.B."/>
            <person name="Udvardi M.K."/>
            <person name="Benedito V.A."/>
            <person name="Mayer K.F."/>
            <person name="Gouzy J."/>
            <person name="Schoof H."/>
            <person name="Van de Peer Y."/>
            <person name="Proost S."/>
            <person name="Cook D.R."/>
            <person name="Meyers B.C."/>
            <person name="Spannagl M."/>
            <person name="Cheung F."/>
            <person name="De Mita S."/>
            <person name="Krishnakumar V."/>
            <person name="Gundlach H."/>
            <person name="Zhou S."/>
            <person name="Mudge J."/>
            <person name="Bharti A.K."/>
            <person name="Murray J.D."/>
            <person name="Naoumkina M.A."/>
            <person name="Rosen B."/>
            <person name="Silverstein K.A."/>
            <person name="Tang H."/>
            <person name="Rombauts S."/>
            <person name="Zhao P.X."/>
            <person name="Zhou P."/>
            <person name="Barbe V."/>
            <person name="Bardou P."/>
            <person name="Bechner M."/>
            <person name="Bellec A."/>
            <person name="Berger A."/>
            <person name="Berges H."/>
            <person name="Bidwell S."/>
            <person name="Bisseling T."/>
            <person name="Choisne N."/>
            <person name="Couloux A."/>
            <person name="Denny R."/>
            <person name="Deshpande S."/>
            <person name="Dai X."/>
            <person name="Doyle J.J."/>
            <person name="Dudez A.M."/>
            <person name="Farmer A.D."/>
            <person name="Fouteau S."/>
            <person name="Franken C."/>
            <person name="Gibelin C."/>
            <person name="Gish J."/>
            <person name="Goldstein S."/>
            <person name="Gonzalez A.J."/>
            <person name="Green P.J."/>
            <person name="Hallab A."/>
            <person name="Hartog M."/>
            <person name="Hua A."/>
            <person name="Humphray S.J."/>
            <person name="Jeong D.H."/>
            <person name="Jing Y."/>
            <person name="Jocker A."/>
            <person name="Kenton S.M."/>
            <person name="Kim D.J."/>
            <person name="Klee K."/>
            <person name="Lai H."/>
            <person name="Lang C."/>
            <person name="Lin S."/>
            <person name="Macmil S.L."/>
            <person name="Magdelenat G."/>
            <person name="Matthews L."/>
            <person name="McCorrison J."/>
            <person name="Monaghan E.L."/>
            <person name="Mun J.H."/>
            <person name="Najar F.Z."/>
            <person name="Nicholson C."/>
            <person name="Noirot C."/>
            <person name="O'Bleness M."/>
            <person name="Paule C.R."/>
            <person name="Poulain J."/>
            <person name="Prion F."/>
            <person name="Qin B."/>
            <person name="Qu C."/>
            <person name="Retzel E.F."/>
            <person name="Riddle C."/>
            <person name="Sallet E."/>
            <person name="Samain S."/>
            <person name="Samson N."/>
            <person name="Sanders I."/>
            <person name="Saurat O."/>
            <person name="Scarpelli C."/>
            <person name="Schiex T."/>
            <person name="Segurens B."/>
            <person name="Severin A.J."/>
            <person name="Sherrier D.J."/>
            <person name="Shi R."/>
            <person name="Sims S."/>
            <person name="Singer S.R."/>
            <person name="Sinharoy S."/>
            <person name="Sterck L."/>
            <person name="Viollet A."/>
            <person name="Wang B.B."/>
            <person name="Wang K."/>
            <person name="Wang M."/>
            <person name="Wang X."/>
            <person name="Warfsmann J."/>
            <person name="Weissenbach J."/>
            <person name="White D.D."/>
            <person name="White J.D."/>
            <person name="Wiley G.B."/>
            <person name="Wincker P."/>
            <person name="Xing Y."/>
            <person name="Yang L."/>
            <person name="Yao Z."/>
            <person name="Ying F."/>
            <person name="Zhai J."/>
            <person name="Zhou L."/>
            <person name="Zuber A."/>
            <person name="Denarie J."/>
            <person name="Dixon R.A."/>
            <person name="May G.D."/>
            <person name="Schwartz D.C."/>
            <person name="Rogers J."/>
            <person name="Quetier F."/>
            <person name="Town C.D."/>
            <person name="Roe B.A."/>
        </authorList>
    </citation>
    <scope>NUCLEOTIDE SEQUENCE [LARGE SCALE GENOMIC DNA]</scope>
    <source>
        <strain evidence="4">A17</strain>
        <strain evidence="5 6">cv. Jemalong A17</strain>
    </source>
</reference>
<keyword evidence="2" id="KW-0677">Repeat</keyword>
<feature type="domain" description="AAA+ ATPase" evidence="3">
    <location>
        <begin position="52"/>
        <end position="186"/>
    </location>
</feature>
<dbReference type="Gene3D" id="3.40.50.300">
    <property type="entry name" value="P-loop containing nucleotide triphosphate hydrolases"/>
    <property type="match status" value="1"/>
</dbReference>
<dbReference type="PANTHER" id="PTHR11017:SF219">
    <property type="entry name" value="ARCHAEAL ATPASE"/>
    <property type="match status" value="1"/>
</dbReference>
<dbReference type="PRINTS" id="PR00364">
    <property type="entry name" value="DISEASERSIST"/>
</dbReference>
<organism evidence="4 6">
    <name type="scientific">Medicago truncatula</name>
    <name type="common">Barrel medic</name>
    <name type="synonym">Medicago tribuloides</name>
    <dbReference type="NCBI Taxonomy" id="3880"/>
    <lineage>
        <taxon>Eukaryota</taxon>
        <taxon>Viridiplantae</taxon>
        <taxon>Streptophyta</taxon>
        <taxon>Embryophyta</taxon>
        <taxon>Tracheophyta</taxon>
        <taxon>Spermatophyta</taxon>
        <taxon>Magnoliopsida</taxon>
        <taxon>eudicotyledons</taxon>
        <taxon>Gunneridae</taxon>
        <taxon>Pentapetalae</taxon>
        <taxon>rosids</taxon>
        <taxon>fabids</taxon>
        <taxon>Fabales</taxon>
        <taxon>Fabaceae</taxon>
        <taxon>Papilionoideae</taxon>
        <taxon>50 kb inversion clade</taxon>
        <taxon>NPAAA clade</taxon>
        <taxon>Hologalegina</taxon>
        <taxon>IRL clade</taxon>
        <taxon>Trifolieae</taxon>
        <taxon>Medicago</taxon>
    </lineage>
</organism>
<sequence>MNRYEYELIGKIVKEISNKISRQPLHVANYPIGLQSRVQQVKSLLDERSDDGVHMVGLYGTGGLGKSTLAKAIYNFIADQFECSCFLENVRENSASNKLKHLQEELLLKTLQLEIKLGGVSEGISHIKERLHSMKILLILDDVDDMGQLQALAGEPDWFGLGSRVIITTRDRHLLTSHDIERKYALEGLCRTEALELLRWMAFKNNKVPSVYEDVLNRAVSYASGLPLVLEVVGSNLFGKRIEEWKGTLEGYEKIPNKKIHEILKVSYDALEEEQQSVFLDIACCFKGCGLEVVEDILRAHYGHCITHHLGVLAEKSLVQICTYHSGSIYKVTLHNLIEDMGKEVVRQESPKEPGERSRLWCQDDIVHVLTENTGTRNIEMIHLNCPSMENVIEWNGKAMKKMTNLKTLIIENGQFSRGPDYLPSSLRFCKWNGCPSKSLSSCILNKKFNYMKVLKLNSCQYLTQIPDVSGLPNLEKLSFQFCENLITIHNSVGFLNRLEILDAKYCIKLQSVPPLQLPCLKRLELAMCKSLKSFPELLCKMTNLKDIWLNETCMEFPFSIQNLSELDRLQIYQCGMLRFPKQNDKMNSIVFSNVNHLRIEKSNLSDEFLRILLMWCVNVENLVLSESNFKILPECLSECHLLKNIYVDGCKFLEEIRGFPPNLKIFHAKDCESLSSSSRRMLLSQQLHKAGHTDFYFPTGSEGIPNWFEYQIKVNEPISFSFHGKIPCITCIILNPESVEIPQVNLFLNGDECPLHWELNYENVLLPSKHTFLFDLGLKSRIYDNFNHMPEMIRTIKKNELNHVEIDWEKDDLHLSEDEIKKLRRLQMGIHVSWTEETDTEEEIDTEEDDFSDDEIFTESSSQMVIHYQEKSNTEQIDTEEDDFYRSAQMGIHVVKEKSNIKDHDLSEDEIFVPDEIKKLSSAQIGIHEKSNTEDVIFTNPNRTTTTTKPYYSQALFPNPPRKIRKFRPTLKKQRFVEVSKTESLQRRSLEETKSDGVKSLEVSETESLQQQYLAVVSGMRNLVLTETKEKHRFVEVGVSETETAHRWSLEETKSDGVKRFEVSETESLQQQDLALLSSGMQNMVLTDKKEKENNMTSMQEVYSELNGLDLEGHIQKICQVETTMVGRVYQT</sequence>
<dbReference type="EMBL" id="CM001222">
    <property type="protein sequence ID" value="AES76262.2"/>
    <property type="molecule type" value="Genomic_DNA"/>
</dbReference>
<evidence type="ECO:0000256" key="1">
    <source>
        <dbReference type="ARBA" id="ARBA00022614"/>
    </source>
</evidence>
<dbReference type="InterPro" id="IPR027417">
    <property type="entry name" value="P-loop_NTPase"/>
</dbReference>
<accession>G7KJ56</accession>
<dbReference type="Gene3D" id="1.10.8.430">
    <property type="entry name" value="Helical domain of apoptotic protease-activating factors"/>
    <property type="match status" value="1"/>
</dbReference>
<dbReference type="OrthoDB" id="1435371at2759"/>
<gene>
    <name evidence="5" type="primary">11413134</name>
    <name evidence="4" type="ordered locus">MTR_6g074650</name>
</gene>
<evidence type="ECO:0000313" key="6">
    <source>
        <dbReference type="Proteomes" id="UP000002051"/>
    </source>
</evidence>
<dbReference type="SUPFAM" id="SSF52058">
    <property type="entry name" value="L domain-like"/>
    <property type="match status" value="1"/>
</dbReference>
<dbReference type="Pfam" id="PF23282">
    <property type="entry name" value="WHD_ROQ1"/>
    <property type="match status" value="1"/>
</dbReference>
<dbReference type="Pfam" id="PF00931">
    <property type="entry name" value="NB-ARC"/>
    <property type="match status" value="1"/>
</dbReference>